<evidence type="ECO:0000313" key="1">
    <source>
        <dbReference type="EMBL" id="RFZ77328.1"/>
    </source>
</evidence>
<dbReference type="AlphaFoldDB" id="A0A3E2N8K2"/>
<dbReference type="OrthoDB" id="5355596at2"/>
<protein>
    <submittedName>
        <fullName evidence="1">Uncharacterized protein</fullName>
    </submittedName>
</protein>
<name>A0A3E2N8K2_9FIRM</name>
<dbReference type="Gene3D" id="1.10.132.80">
    <property type="match status" value="1"/>
</dbReference>
<dbReference type="Proteomes" id="UP000260680">
    <property type="component" value="Unassembled WGS sequence"/>
</dbReference>
<dbReference type="InterPro" id="IPR032066">
    <property type="entry name" value="GP3_package"/>
</dbReference>
<dbReference type="EMBL" id="QOHO01000064">
    <property type="protein sequence ID" value="RFZ77328.1"/>
    <property type="molecule type" value="Genomic_DNA"/>
</dbReference>
<gene>
    <name evidence="1" type="ORF">DS742_19255</name>
</gene>
<sequence length="149" mass="17320">MGRPLKIKTPEEMEQLWEKYKADCDNQEVLTHDFSSKNSEFVSAKLKRSITYTIEGFCVFVGISRQQFYDHYAKMKKYTDIVTRIREECEVDARKKFELQVIPSQLAGLWMSKYGYTTKVENNVSGTLETEKTKLDDMIKQMQGGDCSS</sequence>
<reference evidence="1 2" key="1">
    <citation type="submission" date="2018-07" db="EMBL/GenBank/DDBJ databases">
        <title>New species, Clostridium PI-S10-A1B.</title>
        <authorList>
            <person name="Krishna G."/>
            <person name="Summeta K."/>
            <person name="Shikha S."/>
            <person name="Prabhu P.B."/>
            <person name="Suresh K."/>
        </authorList>
    </citation>
    <scope>NUCLEOTIDE SEQUENCE [LARGE SCALE GENOMIC DNA]</scope>
    <source>
        <strain evidence="1 2">PI-S10-A1B</strain>
    </source>
</reference>
<comment type="caution">
    <text evidence="1">The sequence shown here is derived from an EMBL/GenBank/DDBJ whole genome shotgun (WGS) entry which is preliminary data.</text>
</comment>
<proteinExistence type="predicted"/>
<dbReference type="Pfam" id="PF16677">
    <property type="entry name" value="GP3_package"/>
    <property type="match status" value="1"/>
</dbReference>
<accession>A0A3E2N8K2</accession>
<organism evidence="1 2">
    <name type="scientific">Lacrimispora amygdalina</name>
    <dbReference type="NCBI Taxonomy" id="253257"/>
    <lineage>
        <taxon>Bacteria</taxon>
        <taxon>Bacillati</taxon>
        <taxon>Bacillota</taxon>
        <taxon>Clostridia</taxon>
        <taxon>Lachnospirales</taxon>
        <taxon>Lachnospiraceae</taxon>
        <taxon>Lacrimispora</taxon>
    </lineage>
</organism>
<dbReference type="RefSeq" id="WP_117418597.1">
    <property type="nucleotide sequence ID" value="NZ_QOHO01000064.1"/>
</dbReference>
<evidence type="ECO:0000313" key="2">
    <source>
        <dbReference type="Proteomes" id="UP000260680"/>
    </source>
</evidence>